<feature type="compositionally biased region" description="Basic and acidic residues" evidence="1">
    <location>
        <begin position="157"/>
        <end position="190"/>
    </location>
</feature>
<accession>A0ABN8IL90</accession>
<feature type="region of interest" description="Disordered" evidence="1">
    <location>
        <begin position="1"/>
        <end position="26"/>
    </location>
</feature>
<evidence type="ECO:0000313" key="2">
    <source>
        <dbReference type="EMBL" id="CAH2061682.1"/>
    </source>
</evidence>
<feature type="region of interest" description="Disordered" evidence="1">
    <location>
        <begin position="42"/>
        <end position="93"/>
    </location>
</feature>
<reference evidence="2" key="1">
    <citation type="submission" date="2022-03" db="EMBL/GenBank/DDBJ databases">
        <authorList>
            <person name="Martin H S."/>
        </authorList>
    </citation>
    <scope>NUCLEOTIDE SEQUENCE</scope>
</reference>
<proteinExistence type="predicted"/>
<protein>
    <submittedName>
        <fullName evidence="2">Uncharacterized protein</fullName>
    </submittedName>
</protein>
<name>A0ABN8IL90_9NEOP</name>
<dbReference type="EMBL" id="OW152840">
    <property type="protein sequence ID" value="CAH2061682.1"/>
    <property type="molecule type" value="Genomic_DNA"/>
</dbReference>
<sequence>MFGIRTPKKRTQGGDIERSPPQIVGPSQKELHVISKVRRSIGEWEKDGKDSDPATQVRLTKQIPAVRTKPIAGSSTSRTSFEREGGSPDKVAPKYADRVAEAKACLNKAKLYLSNSRNLRTDIKNEVTQAIDRLYQLVKEAEAERKQKEGSQGINQDKQDKEENLENRMERGSEKEIEMKDKWPPRDLQA</sequence>
<organism evidence="2 3">
    <name type="scientific">Iphiclides podalirius</name>
    <name type="common">scarce swallowtail</name>
    <dbReference type="NCBI Taxonomy" id="110791"/>
    <lineage>
        <taxon>Eukaryota</taxon>
        <taxon>Metazoa</taxon>
        <taxon>Ecdysozoa</taxon>
        <taxon>Arthropoda</taxon>
        <taxon>Hexapoda</taxon>
        <taxon>Insecta</taxon>
        <taxon>Pterygota</taxon>
        <taxon>Neoptera</taxon>
        <taxon>Endopterygota</taxon>
        <taxon>Lepidoptera</taxon>
        <taxon>Glossata</taxon>
        <taxon>Ditrysia</taxon>
        <taxon>Papilionoidea</taxon>
        <taxon>Papilionidae</taxon>
        <taxon>Papilioninae</taxon>
        <taxon>Iphiclides</taxon>
    </lineage>
</organism>
<feature type="non-terminal residue" evidence="2">
    <location>
        <position position="190"/>
    </location>
</feature>
<evidence type="ECO:0000313" key="3">
    <source>
        <dbReference type="Proteomes" id="UP000837857"/>
    </source>
</evidence>
<gene>
    <name evidence="2" type="ORF">IPOD504_LOCUS11364</name>
</gene>
<dbReference type="Proteomes" id="UP000837857">
    <property type="component" value="Chromosome 28"/>
</dbReference>
<keyword evidence="3" id="KW-1185">Reference proteome</keyword>
<feature type="compositionally biased region" description="Basic and acidic residues" evidence="1">
    <location>
        <begin position="42"/>
        <end position="52"/>
    </location>
</feature>
<feature type="compositionally biased region" description="Basic residues" evidence="1">
    <location>
        <begin position="1"/>
        <end position="11"/>
    </location>
</feature>
<evidence type="ECO:0000256" key="1">
    <source>
        <dbReference type="SAM" id="MobiDB-lite"/>
    </source>
</evidence>
<feature type="region of interest" description="Disordered" evidence="1">
    <location>
        <begin position="142"/>
        <end position="190"/>
    </location>
</feature>
<feature type="compositionally biased region" description="Basic and acidic residues" evidence="1">
    <location>
        <begin position="80"/>
        <end position="93"/>
    </location>
</feature>